<comment type="subcellular location">
    <subcellularLocation>
        <location evidence="2">Cytoplasm</location>
    </subcellularLocation>
    <subcellularLocation>
        <location evidence="1">Nucleus</location>
    </subcellularLocation>
</comment>
<dbReference type="GO" id="GO:0030687">
    <property type="term" value="C:preribosome, large subunit precursor"/>
    <property type="evidence" value="ECO:0007669"/>
    <property type="project" value="TreeGrafter"/>
</dbReference>
<organism evidence="8 9">
    <name type="scientific">Candida parapsilosis</name>
    <name type="common">Yeast</name>
    <dbReference type="NCBI Taxonomy" id="5480"/>
    <lineage>
        <taxon>Eukaryota</taxon>
        <taxon>Fungi</taxon>
        <taxon>Dikarya</taxon>
        <taxon>Ascomycota</taxon>
        <taxon>Saccharomycotina</taxon>
        <taxon>Pichiomycetes</taxon>
        <taxon>Debaryomycetaceae</taxon>
        <taxon>Candida/Lodderomyces clade</taxon>
        <taxon>Candida</taxon>
    </lineage>
</organism>
<feature type="region of interest" description="Disordered" evidence="7">
    <location>
        <begin position="154"/>
        <end position="178"/>
    </location>
</feature>
<dbReference type="Pfam" id="PF09135">
    <property type="entry name" value="Alb1"/>
    <property type="match status" value="1"/>
</dbReference>
<evidence type="ECO:0000313" key="8">
    <source>
        <dbReference type="EMBL" id="KAF6044165.1"/>
    </source>
</evidence>
<dbReference type="InterPro" id="IPR022784">
    <property type="entry name" value="Ribosome_bgen_Alb1"/>
</dbReference>
<accession>A0A8X7NF05</accession>
<keyword evidence="5" id="KW-0690">Ribosome biogenesis</keyword>
<comment type="caution">
    <text evidence="8">The sequence shown here is derived from an EMBL/GenBank/DDBJ whole genome shotgun (WGS) entry which is preliminary data.</text>
</comment>
<evidence type="ECO:0000256" key="2">
    <source>
        <dbReference type="ARBA" id="ARBA00004496"/>
    </source>
</evidence>
<dbReference type="GO" id="GO:0005737">
    <property type="term" value="C:cytoplasm"/>
    <property type="evidence" value="ECO:0007669"/>
    <property type="project" value="UniProtKB-SubCell"/>
</dbReference>
<evidence type="ECO:0000256" key="7">
    <source>
        <dbReference type="SAM" id="MobiDB-lite"/>
    </source>
</evidence>
<keyword evidence="4" id="KW-0963">Cytoplasm</keyword>
<feature type="compositionally biased region" description="Polar residues" evidence="7">
    <location>
        <begin position="42"/>
        <end position="51"/>
    </location>
</feature>
<evidence type="ECO:0000313" key="9">
    <source>
        <dbReference type="Proteomes" id="UP000590412"/>
    </source>
</evidence>
<protein>
    <submittedName>
        <fullName evidence="8">Alb1 family protein</fullName>
    </submittedName>
</protein>
<dbReference type="InterPro" id="IPR053278">
    <property type="entry name" value="Pre-60S_factor_ECM1"/>
</dbReference>
<name>A0A8X7NF05_CANPA</name>
<dbReference type="EMBL" id="JABWAB010000011">
    <property type="protein sequence ID" value="KAF6044165.1"/>
    <property type="molecule type" value="Genomic_DNA"/>
</dbReference>
<keyword evidence="6" id="KW-0539">Nucleus</keyword>
<feature type="region of interest" description="Disordered" evidence="7">
    <location>
        <begin position="1"/>
        <end position="84"/>
    </location>
</feature>
<dbReference type="GO" id="GO:0000055">
    <property type="term" value="P:ribosomal large subunit export from nucleus"/>
    <property type="evidence" value="ECO:0007669"/>
    <property type="project" value="TreeGrafter"/>
</dbReference>
<feature type="compositionally biased region" description="Basic residues" evidence="7">
    <location>
        <begin position="1"/>
        <end position="12"/>
    </location>
</feature>
<evidence type="ECO:0000256" key="4">
    <source>
        <dbReference type="ARBA" id="ARBA00022490"/>
    </source>
</evidence>
<evidence type="ECO:0000256" key="6">
    <source>
        <dbReference type="ARBA" id="ARBA00023242"/>
    </source>
</evidence>
<proteinExistence type="predicted"/>
<evidence type="ECO:0000256" key="1">
    <source>
        <dbReference type="ARBA" id="ARBA00004123"/>
    </source>
</evidence>
<evidence type="ECO:0000256" key="5">
    <source>
        <dbReference type="ARBA" id="ARBA00022517"/>
    </source>
</evidence>
<dbReference type="AlphaFoldDB" id="A0A8X7NF05"/>
<gene>
    <name evidence="8" type="ORF">FOB60_005258</name>
</gene>
<dbReference type="PANTHER" id="PTHR28280:SF1">
    <property type="entry name" value="SHUTTLING PRE-60S FACTOR ECM1"/>
    <property type="match status" value="1"/>
</dbReference>
<dbReference type="Proteomes" id="UP000590412">
    <property type="component" value="Unassembled WGS sequence"/>
</dbReference>
<dbReference type="PANTHER" id="PTHR28280">
    <property type="entry name" value="SHUTTLING PRE-60S FACTOR ECM1"/>
    <property type="match status" value="1"/>
</dbReference>
<dbReference type="GO" id="GO:0005730">
    <property type="term" value="C:nucleolus"/>
    <property type="evidence" value="ECO:0007669"/>
    <property type="project" value="TreeGrafter"/>
</dbReference>
<feature type="compositionally biased region" description="Basic and acidic residues" evidence="7">
    <location>
        <begin position="29"/>
        <end position="38"/>
    </location>
</feature>
<sequence>MAKKISKRSRAARRGDITDEAPIISTSTKESHENDGVRKSIIRTQIKNETLLNKKIEASRNRKQQQQDSKKKSSSLKHKVDRSDKLQGILASKIDASIARAKYVQNARKSNWDKTNASIEIRNHMIEEGKSKQLTQEEIDQMEEDEYVRKFYEDDDIEEKDGGADAAGADEAKGDGEVEKKTLANNKFALLDEVEA</sequence>
<reference evidence="8" key="1">
    <citation type="submission" date="2020-03" db="EMBL/GenBank/DDBJ databases">
        <title>FDA dAtabase for Regulatory Grade micrObial Sequences (FDA-ARGOS): Supporting development and validation of Infectious Disease Dx tests.</title>
        <authorList>
            <person name="Campos J."/>
            <person name="Goldberg B."/>
            <person name="Tallon L."/>
            <person name="Sadzewicz L."/>
            <person name="Vavikolanu K."/>
            <person name="Mehta A."/>
            <person name="Aluvathingal J."/>
            <person name="Nadendla S."/>
            <person name="Nandy P."/>
            <person name="Geyer C."/>
            <person name="Yan Y."/>
            <person name="Sichtig H."/>
        </authorList>
    </citation>
    <scope>NUCLEOTIDE SEQUENCE [LARGE SCALE GENOMIC DNA]</scope>
    <source>
        <strain evidence="8">FDAARGOS_652</strain>
    </source>
</reference>
<evidence type="ECO:0000256" key="3">
    <source>
        <dbReference type="ARBA" id="ARBA00022448"/>
    </source>
</evidence>
<keyword evidence="3" id="KW-0813">Transport</keyword>